<feature type="compositionally biased region" description="Polar residues" evidence="1">
    <location>
        <begin position="61"/>
        <end position="72"/>
    </location>
</feature>
<dbReference type="AlphaFoldDB" id="A0A225UGI4"/>
<gene>
    <name evidence="2" type="ORF">PHMEG_00038946</name>
</gene>
<protein>
    <submittedName>
        <fullName evidence="2">Uncharacterized protein</fullName>
    </submittedName>
</protein>
<dbReference type="EMBL" id="NBNE01018675">
    <property type="protein sequence ID" value="OWY92162.1"/>
    <property type="molecule type" value="Genomic_DNA"/>
</dbReference>
<comment type="caution">
    <text evidence="2">The sequence shown here is derived from an EMBL/GenBank/DDBJ whole genome shotgun (WGS) entry which is preliminary data.</text>
</comment>
<evidence type="ECO:0000256" key="1">
    <source>
        <dbReference type="SAM" id="MobiDB-lite"/>
    </source>
</evidence>
<name>A0A225UGI4_9STRA</name>
<sequence length="113" mass="12584">MLSKICRSNPARISHHDNGSAPTDQATATESSERSVGTLQMFFNAAMDRYLAEGREANKEPATTQPLHQGSQDVEMESIRSSNLESRWGYDPDDVDFQCLHEPQWPLGPLVPP</sequence>
<evidence type="ECO:0000313" key="2">
    <source>
        <dbReference type="EMBL" id="OWY92162.1"/>
    </source>
</evidence>
<keyword evidence="3" id="KW-1185">Reference proteome</keyword>
<feature type="region of interest" description="Disordered" evidence="1">
    <location>
        <begin position="53"/>
        <end position="80"/>
    </location>
</feature>
<accession>A0A225UGI4</accession>
<organism evidence="2 3">
    <name type="scientific">Phytophthora megakarya</name>
    <dbReference type="NCBI Taxonomy" id="4795"/>
    <lineage>
        <taxon>Eukaryota</taxon>
        <taxon>Sar</taxon>
        <taxon>Stramenopiles</taxon>
        <taxon>Oomycota</taxon>
        <taxon>Peronosporomycetes</taxon>
        <taxon>Peronosporales</taxon>
        <taxon>Peronosporaceae</taxon>
        <taxon>Phytophthora</taxon>
    </lineage>
</organism>
<feature type="compositionally biased region" description="Polar residues" evidence="1">
    <location>
        <begin position="20"/>
        <end position="35"/>
    </location>
</feature>
<reference evidence="3" key="1">
    <citation type="submission" date="2017-03" db="EMBL/GenBank/DDBJ databases">
        <title>Phytopthora megakarya and P. palmivora, two closely related causual agents of cacao black pod achieved similar genome size and gene model numbers by different mechanisms.</title>
        <authorList>
            <person name="Ali S."/>
            <person name="Shao J."/>
            <person name="Larry D.J."/>
            <person name="Kronmiller B."/>
            <person name="Shen D."/>
            <person name="Strem M.D."/>
            <person name="Melnick R.L."/>
            <person name="Guiltinan M.J."/>
            <person name="Tyler B.M."/>
            <person name="Meinhardt L.W."/>
            <person name="Bailey B.A."/>
        </authorList>
    </citation>
    <scope>NUCLEOTIDE SEQUENCE [LARGE SCALE GENOMIC DNA]</scope>
    <source>
        <strain evidence="3">zdho120</strain>
    </source>
</reference>
<feature type="region of interest" description="Disordered" evidence="1">
    <location>
        <begin position="1"/>
        <end position="35"/>
    </location>
</feature>
<evidence type="ECO:0000313" key="3">
    <source>
        <dbReference type="Proteomes" id="UP000198211"/>
    </source>
</evidence>
<proteinExistence type="predicted"/>
<dbReference type="Proteomes" id="UP000198211">
    <property type="component" value="Unassembled WGS sequence"/>
</dbReference>
<dbReference type="OrthoDB" id="128523at2759"/>